<proteinExistence type="predicted"/>
<reference evidence="1 2" key="1">
    <citation type="submission" date="2017-09" db="EMBL/GenBank/DDBJ databases">
        <title>FDA dAtabase for Regulatory Grade micrObial Sequences (FDA-ARGOS): Supporting development and validation of Infectious Disease Dx tests.</title>
        <authorList>
            <person name="Minogue T."/>
            <person name="Wolcott M."/>
            <person name="Wasieloski L."/>
            <person name="Aguilar W."/>
            <person name="Moore D."/>
            <person name="Tallon L.J."/>
            <person name="Sadzewicz L."/>
            <person name="Ott S."/>
            <person name="Zhao X."/>
            <person name="Nagaraj S."/>
            <person name="Vavikolanu K."/>
            <person name="Aluvathingal J."/>
            <person name="Nadendla S."/>
            <person name="Sichtig H."/>
        </authorList>
    </citation>
    <scope>NUCLEOTIDE SEQUENCE [LARGE SCALE GENOMIC DNA]</scope>
    <source>
        <strain evidence="1 2">FDAARGOS_396</strain>
    </source>
</reference>
<name>A0AB36S8U8_9ENTE</name>
<organism evidence="1 2">
    <name type="scientific">Enterococcus durans</name>
    <dbReference type="NCBI Taxonomy" id="53345"/>
    <lineage>
        <taxon>Bacteria</taxon>
        <taxon>Bacillati</taxon>
        <taxon>Bacillota</taxon>
        <taxon>Bacilli</taxon>
        <taxon>Lactobacillales</taxon>
        <taxon>Enterococcaceae</taxon>
        <taxon>Enterococcus</taxon>
    </lineage>
</organism>
<accession>A0AB36S8U8</accession>
<evidence type="ECO:0000313" key="1">
    <source>
        <dbReference type="EMBL" id="PEH45166.1"/>
    </source>
</evidence>
<dbReference type="RefSeq" id="WP_016177554.1">
    <property type="nucleotide sequence ID" value="NZ_JBAGKS010000002.1"/>
</dbReference>
<comment type="caution">
    <text evidence="1">The sequence shown here is derived from an EMBL/GenBank/DDBJ whole genome shotgun (WGS) entry which is preliminary data.</text>
</comment>
<dbReference type="EMBL" id="PDEB01000004">
    <property type="protein sequence ID" value="PEH45166.1"/>
    <property type="molecule type" value="Genomic_DNA"/>
</dbReference>
<protein>
    <submittedName>
        <fullName evidence="1">Uncharacterized protein</fullName>
    </submittedName>
</protein>
<evidence type="ECO:0000313" key="2">
    <source>
        <dbReference type="Proteomes" id="UP000220669"/>
    </source>
</evidence>
<dbReference type="Proteomes" id="UP000220669">
    <property type="component" value="Unassembled WGS sequence"/>
</dbReference>
<gene>
    <name evidence="1" type="ORF">CRM96_09145</name>
</gene>
<sequence length="157" mass="18099">MNLREVQAAYFILNCLDPDNYTVKLYVKDGCKIFSADFLKISETGWSVIQESLDEDFDFSNPKISIASGAGKGFLWAKAAKTWNDSFSYPRQSVKLLDHPQLLLEKVKAFIDNLQIEDYREFSTLAYNTEYIDGKKFNFCLLPESNYELFTIEVSEN</sequence>
<dbReference type="AlphaFoldDB" id="A0AB36S8U8"/>